<sequence>MFSTYLQVLSIFISYKIFYRDQRILLHTIRLYSYFLIFTGLHSSSDLQDEQMRSSWLLLLDKLLHYKQCRLWFVNHIILNEVYSNIYLFQAPTAEVRMFYARAVYRAIIQMFEQEDTMEELLANEVRSVHLDKVLNAFGRRYPPPVGMMFDALIILARNSHDRPIEFYLIIIWMGMDASSQQFNIDTNVFLMMVRHRVLSLLMSLMGTKVIAQLNPHTMLLCAYPKLLCNLLRVVDLRPILQRTVKHEIRDRNPYQLVADSELIPATAIPDWQLSYLMDFVRCKGQKSVYSICEYLLGVAAFYDINSCPSWIRPSICYLAWNNQDCCKFLYDKILACILVSVYLYFHYLPVSFFSLSLFCILFIIFQFSYIEFPYGLSRTGQYISPEKNGLMGLMHGGLSHRRQMDMLRCIVLLVEEYGDLAVQVRVLYFYIFMKRRTKYYTSHTYLIVYFLYIFGSGAVDEMLLATSSSASDSQNQKPKSPPPAYDYTDLEPPGLENTEPSKKVAMSTLPAWNHS</sequence>
<evidence type="ECO:0000256" key="2">
    <source>
        <dbReference type="SAM" id="Phobius"/>
    </source>
</evidence>
<keyword evidence="2" id="KW-1133">Transmembrane helix</keyword>
<reference evidence="4" key="1">
    <citation type="submission" date="2016-11" db="UniProtKB">
        <authorList>
            <consortium name="WormBaseParasite"/>
        </authorList>
    </citation>
    <scope>IDENTIFICATION</scope>
</reference>
<dbReference type="WBParaSite" id="Hba_10425">
    <property type="protein sequence ID" value="Hba_10425"/>
    <property type="gene ID" value="Hba_10425"/>
</dbReference>
<protein>
    <submittedName>
        <fullName evidence="4">Mediator complex subunit 23</fullName>
    </submittedName>
</protein>
<name>A0A1I7WZ12_HETBA</name>
<evidence type="ECO:0000313" key="3">
    <source>
        <dbReference type="Proteomes" id="UP000095283"/>
    </source>
</evidence>
<feature type="region of interest" description="Disordered" evidence="1">
    <location>
        <begin position="470"/>
        <end position="501"/>
    </location>
</feature>
<evidence type="ECO:0000313" key="4">
    <source>
        <dbReference type="WBParaSite" id="Hba_10425"/>
    </source>
</evidence>
<feature type="transmembrane region" description="Helical" evidence="2">
    <location>
        <begin position="353"/>
        <end position="371"/>
    </location>
</feature>
<evidence type="ECO:0000256" key="1">
    <source>
        <dbReference type="SAM" id="MobiDB-lite"/>
    </source>
</evidence>
<feature type="compositionally biased region" description="Polar residues" evidence="1">
    <location>
        <begin position="470"/>
        <end position="479"/>
    </location>
</feature>
<accession>A0A1I7WZ12</accession>
<keyword evidence="2" id="KW-0472">Membrane</keyword>
<organism evidence="3 4">
    <name type="scientific">Heterorhabditis bacteriophora</name>
    <name type="common">Entomopathogenic nematode worm</name>
    <dbReference type="NCBI Taxonomy" id="37862"/>
    <lineage>
        <taxon>Eukaryota</taxon>
        <taxon>Metazoa</taxon>
        <taxon>Ecdysozoa</taxon>
        <taxon>Nematoda</taxon>
        <taxon>Chromadorea</taxon>
        <taxon>Rhabditida</taxon>
        <taxon>Rhabditina</taxon>
        <taxon>Rhabditomorpha</taxon>
        <taxon>Strongyloidea</taxon>
        <taxon>Heterorhabditidae</taxon>
        <taxon>Heterorhabditis</taxon>
    </lineage>
</organism>
<keyword evidence="2" id="KW-0812">Transmembrane</keyword>
<dbReference type="Proteomes" id="UP000095283">
    <property type="component" value="Unplaced"/>
</dbReference>
<feature type="transmembrane region" description="Helical" evidence="2">
    <location>
        <begin position="445"/>
        <end position="466"/>
    </location>
</feature>
<keyword evidence="3" id="KW-1185">Reference proteome</keyword>
<proteinExistence type="predicted"/>
<dbReference type="AlphaFoldDB" id="A0A1I7WZ12"/>